<keyword evidence="3" id="KW-0963">Cytoplasm</keyword>
<dbReference type="PhylomeDB" id="R7QE66"/>
<organism evidence="7 8">
    <name type="scientific">Chondrus crispus</name>
    <name type="common">Carrageen Irish moss</name>
    <name type="synonym">Polymorpha crispa</name>
    <dbReference type="NCBI Taxonomy" id="2769"/>
    <lineage>
        <taxon>Eukaryota</taxon>
        <taxon>Rhodophyta</taxon>
        <taxon>Florideophyceae</taxon>
        <taxon>Rhodymeniophycidae</taxon>
        <taxon>Gigartinales</taxon>
        <taxon>Gigartinaceae</taxon>
        <taxon>Chondrus</taxon>
    </lineage>
</organism>
<reference evidence="8" key="1">
    <citation type="journal article" date="2013" name="Proc. Natl. Acad. Sci. U.S.A.">
        <title>Genome structure and metabolic features in the red seaweed Chondrus crispus shed light on evolution of the Archaeplastida.</title>
        <authorList>
            <person name="Collen J."/>
            <person name="Porcel B."/>
            <person name="Carre W."/>
            <person name="Ball S.G."/>
            <person name="Chaparro C."/>
            <person name="Tonon T."/>
            <person name="Barbeyron T."/>
            <person name="Michel G."/>
            <person name="Noel B."/>
            <person name="Valentin K."/>
            <person name="Elias M."/>
            <person name="Artiguenave F."/>
            <person name="Arun A."/>
            <person name="Aury J.M."/>
            <person name="Barbosa-Neto J.F."/>
            <person name="Bothwell J.H."/>
            <person name="Bouget F.Y."/>
            <person name="Brillet L."/>
            <person name="Cabello-Hurtado F."/>
            <person name="Capella-Gutierrez S."/>
            <person name="Charrier B."/>
            <person name="Cladiere L."/>
            <person name="Cock J.M."/>
            <person name="Coelho S.M."/>
            <person name="Colleoni C."/>
            <person name="Czjzek M."/>
            <person name="Da Silva C."/>
            <person name="Delage L."/>
            <person name="Denoeud F."/>
            <person name="Deschamps P."/>
            <person name="Dittami S.M."/>
            <person name="Gabaldon T."/>
            <person name="Gachon C.M."/>
            <person name="Groisillier A."/>
            <person name="Herve C."/>
            <person name="Jabbari K."/>
            <person name="Katinka M."/>
            <person name="Kloareg B."/>
            <person name="Kowalczyk N."/>
            <person name="Labadie K."/>
            <person name="Leblanc C."/>
            <person name="Lopez P.J."/>
            <person name="McLachlan D.H."/>
            <person name="Meslet-Cladiere L."/>
            <person name="Moustafa A."/>
            <person name="Nehr Z."/>
            <person name="Nyvall Collen P."/>
            <person name="Panaud O."/>
            <person name="Partensky F."/>
            <person name="Poulain J."/>
            <person name="Rensing S.A."/>
            <person name="Rousvoal S."/>
            <person name="Samson G."/>
            <person name="Symeonidi A."/>
            <person name="Weissenbach J."/>
            <person name="Zambounis A."/>
            <person name="Wincker P."/>
            <person name="Boyen C."/>
        </authorList>
    </citation>
    <scope>NUCLEOTIDE SEQUENCE [LARGE SCALE GENOMIC DNA]</scope>
    <source>
        <strain evidence="8">cv. Stackhouse</strain>
    </source>
</reference>
<evidence type="ECO:0000256" key="2">
    <source>
        <dbReference type="ARBA" id="ARBA00006289"/>
    </source>
</evidence>
<dbReference type="OrthoDB" id="269405at2759"/>
<evidence type="ECO:0000259" key="5">
    <source>
        <dbReference type="Pfam" id="PF04112"/>
    </source>
</evidence>
<evidence type="ECO:0000313" key="8">
    <source>
        <dbReference type="Proteomes" id="UP000012073"/>
    </source>
</evidence>
<keyword evidence="8" id="KW-1185">Reference proteome</keyword>
<dbReference type="PANTHER" id="PTHR21373">
    <property type="entry name" value="GLUCOSE REPRESSIBLE PROTEIN MAK10"/>
    <property type="match status" value="1"/>
</dbReference>
<name>R7QE66_CHOCR</name>
<feature type="region of interest" description="Disordered" evidence="4">
    <location>
        <begin position="464"/>
        <end position="494"/>
    </location>
</feature>
<feature type="domain" description="NAA35-like TPR repeats" evidence="6">
    <location>
        <begin position="345"/>
        <end position="766"/>
    </location>
</feature>
<dbReference type="KEGG" id="ccp:CHC_T00004188001"/>
<evidence type="ECO:0000259" key="6">
    <source>
        <dbReference type="Pfam" id="PF25789"/>
    </source>
</evidence>
<evidence type="ECO:0000256" key="1">
    <source>
        <dbReference type="ARBA" id="ARBA00004496"/>
    </source>
</evidence>
<gene>
    <name evidence="7" type="ORF">CHC_T00004188001</name>
</gene>
<dbReference type="Gramene" id="CDF35725">
    <property type="protein sequence ID" value="CDF35725"/>
    <property type="gene ID" value="CHC_T00004188001"/>
</dbReference>
<dbReference type="InterPro" id="IPR007244">
    <property type="entry name" value="Naa35_N"/>
</dbReference>
<dbReference type="Pfam" id="PF04112">
    <property type="entry name" value="Mak10"/>
    <property type="match status" value="1"/>
</dbReference>
<evidence type="ECO:0000256" key="4">
    <source>
        <dbReference type="SAM" id="MobiDB-lite"/>
    </source>
</evidence>
<sequence>MEAITTAAPPSNNAERTDLGVLPRIEAEVPSSLTDKDLWEDVTATFREARDKMEPGEMIHHPSFSLHAAMSAIELMDPKMDVGFGESTNVSDVRLPAELSDSQVITIMDQLLVCLMSWMDGHNLPQTVFSCVYSQRMREIPRFELFAFMHVLFAVMDTTINLVLDEKVADEEDFMASTYGFTLQPLSSDTNENDGLVLQRIMNAVEDNVRSADISQRGLAEAIATRVRFLVEFYRTMQCLSGFSTEHAISDAIPLLANLNQLADEWISFTQKHNEDATLLKTMFDSSINRHLMTSSPPRTAPLFNFDSASVYLKRLLHELTESLQLERLMLPALVAGTNPQYSSQRHSLHVALHSISCYSAKFNPSILVRSVLSRIMLPSYSSALFGRDDAEMKQLFSTDIGLSGDPSSHSKLTALAAVSEGVSNTFKCFCHNITRQRRLLLRISRWWDHYVCLTALSKGRSEVESEGQESQKDGGSNGSLQEAKTAAEHEQRKNLKASGYRSIVGNLFSDMTPVQVVAYEVTARLMIQHWLLGFECELYQDYEYGAVFFYVAYALSSLTNATTSLGENGKEGLSLHPPRFALYQMDEARLWMCRALHSALLAISRGNKWDYSCRRQDSSTEAAREMFGTEELWYEQRFGVAAALVNGPAHADYSSFISFKKSHEESLRANAKETDIVPLLLKDAAKGFLMARRILETAKKFAEICSSNFVLEEILQIARVAVENSLALAQLIRNYIPYVAEQGKPLQSKQHVSFNFTRHRHFPVIQITPSEPHR</sequence>
<dbReference type="InterPro" id="IPR057982">
    <property type="entry name" value="TPR_NAA35"/>
</dbReference>
<dbReference type="RefSeq" id="XP_005715544.1">
    <property type="nucleotide sequence ID" value="XM_005715487.1"/>
</dbReference>
<dbReference type="Pfam" id="PF25789">
    <property type="entry name" value="TPR_NAA35"/>
    <property type="match status" value="1"/>
</dbReference>
<dbReference type="PANTHER" id="PTHR21373:SF0">
    <property type="entry name" value="N-ALPHA-ACETYLTRANSFERASE 35, NATC AUXILIARY SUBUNIT"/>
    <property type="match status" value="1"/>
</dbReference>
<dbReference type="InterPro" id="IPR057983">
    <property type="entry name" value="NAA35-like_N"/>
</dbReference>
<evidence type="ECO:0000313" key="7">
    <source>
        <dbReference type="EMBL" id="CDF35725.1"/>
    </source>
</evidence>
<comment type="subcellular location">
    <subcellularLocation>
        <location evidence="1">Cytoplasm</location>
    </subcellularLocation>
</comment>
<dbReference type="AlphaFoldDB" id="R7QE66"/>
<protein>
    <submittedName>
        <fullName evidence="7">Uncharacterized protein</fullName>
    </submittedName>
</protein>
<dbReference type="Proteomes" id="UP000012073">
    <property type="component" value="Unassembled WGS sequence"/>
</dbReference>
<dbReference type="EMBL" id="HG001742">
    <property type="protein sequence ID" value="CDF35725.1"/>
    <property type="molecule type" value="Genomic_DNA"/>
</dbReference>
<feature type="domain" description="NAA35-like N-terminal" evidence="5">
    <location>
        <begin position="55"/>
        <end position="139"/>
    </location>
</feature>
<proteinExistence type="inferred from homology"/>
<accession>R7QE66</accession>
<dbReference type="GO" id="GO:0031417">
    <property type="term" value="C:NatC complex"/>
    <property type="evidence" value="ECO:0007669"/>
    <property type="project" value="InterPro"/>
</dbReference>
<evidence type="ECO:0000256" key="3">
    <source>
        <dbReference type="ARBA" id="ARBA00022490"/>
    </source>
</evidence>
<dbReference type="OMA" id="CAIHESH"/>
<comment type="similarity">
    <text evidence="2">Belongs to the MAK10 family.</text>
</comment>
<dbReference type="GeneID" id="17323259"/>
<dbReference type="STRING" id="2769.R7QE66"/>